<dbReference type="PATRIC" id="fig|571913.6.peg.4786"/>
<dbReference type="EMBL" id="CP011112">
    <property type="protein sequence ID" value="AKU19247.1"/>
    <property type="molecule type" value="Genomic_DNA"/>
</dbReference>
<dbReference type="OrthoDB" id="3209715at2"/>
<evidence type="ECO:0000259" key="1">
    <source>
        <dbReference type="Pfam" id="PF13338"/>
    </source>
</evidence>
<gene>
    <name evidence="2" type="ORF">VV02_23630</name>
</gene>
<organism evidence="2 3">
    <name type="scientific">Luteipulveratus mongoliensis</name>
    <dbReference type="NCBI Taxonomy" id="571913"/>
    <lineage>
        <taxon>Bacteria</taxon>
        <taxon>Bacillati</taxon>
        <taxon>Actinomycetota</taxon>
        <taxon>Actinomycetes</taxon>
        <taxon>Micrococcales</taxon>
        <taxon>Dermacoccaceae</taxon>
        <taxon>Luteipulveratus</taxon>
    </lineage>
</organism>
<keyword evidence="3" id="KW-1185">Reference proteome</keyword>
<accession>A0A0K1JRA7</accession>
<protein>
    <recommendedName>
        <fullName evidence="1">AbiEi antitoxin N-terminal domain-containing protein</fullName>
    </recommendedName>
</protein>
<evidence type="ECO:0000313" key="2">
    <source>
        <dbReference type="EMBL" id="AKU19247.1"/>
    </source>
</evidence>
<feature type="domain" description="AbiEi antitoxin N-terminal" evidence="1">
    <location>
        <begin position="3"/>
        <end position="37"/>
    </location>
</feature>
<proteinExistence type="predicted"/>
<dbReference type="Pfam" id="PF13338">
    <property type="entry name" value="AbiEi_4"/>
    <property type="match status" value="1"/>
</dbReference>
<dbReference type="KEGG" id="lmoi:VV02_23630"/>
<reference evidence="2 3" key="1">
    <citation type="submission" date="2015-03" db="EMBL/GenBank/DDBJ databases">
        <title>Luteipulveratus halotolerans sp. nov., a novel actinobacterium (Dermacoccaceae) from Sarawak, Malaysia.</title>
        <authorList>
            <person name="Juboi H."/>
            <person name="Basik A."/>
            <person name="Shamsul S.S."/>
            <person name="Arnold P."/>
            <person name="Schmitt E.K."/>
            <person name="Sanglier J.-J."/>
            <person name="Yeo T."/>
        </authorList>
    </citation>
    <scope>NUCLEOTIDE SEQUENCE [LARGE SCALE GENOMIC DNA]</scope>
    <source>
        <strain evidence="2 3">MN07-A0370</strain>
    </source>
</reference>
<name>A0A0K1JRA7_9MICO</name>
<dbReference type="InterPro" id="IPR025159">
    <property type="entry name" value="AbiEi_N"/>
</dbReference>
<dbReference type="Proteomes" id="UP000066480">
    <property type="component" value="Chromosome"/>
</dbReference>
<dbReference type="STRING" id="571913.VV02_23630"/>
<dbReference type="AlphaFoldDB" id="A0A0K1JRA7"/>
<sequence>MALELAADQCGVITRAQLGAAGITRHDVRNAVAAGRWHLLGRETVLVDGSVPISGDAQLWWAVLESGSSAALDGVTALIAAGMTGFTPVGLHISVPRGAPRRPLDGTITHQPRDIGPIIGGGIPRVQPETASIRAAQWAVSDRQAALILCMAVQQRLVATKRLLKRWENVQRAVRRALIDQVIRDLVDGAHSLGELDFAAACRARGLPEPTRQAVRTGPDGRVYLDVAWEDIGLVVEIDGSHHALVEHSLGDAFRQNEVVLNGETVLRIPLVAMRVRMEEFMDQVERAHQNLTRGAA</sequence>
<evidence type="ECO:0000313" key="3">
    <source>
        <dbReference type="Proteomes" id="UP000066480"/>
    </source>
</evidence>